<evidence type="ECO:0000313" key="8">
    <source>
        <dbReference type="EnsemblPlants" id="Pp3c17_22230V3.1"/>
    </source>
</evidence>
<dbReference type="STRING" id="3218.A0A2K1J520"/>
<dbReference type="PANTHER" id="PTHR11480:SF3">
    <property type="entry name" value="BCDNA.GH08312"/>
    <property type="match status" value="1"/>
</dbReference>
<organism evidence="7">
    <name type="scientific">Physcomitrium patens</name>
    <name type="common">Spreading-leaved earth moss</name>
    <name type="synonym">Physcomitrella patens</name>
    <dbReference type="NCBI Taxonomy" id="3218"/>
    <lineage>
        <taxon>Eukaryota</taxon>
        <taxon>Viridiplantae</taxon>
        <taxon>Streptophyta</taxon>
        <taxon>Embryophyta</taxon>
        <taxon>Bryophyta</taxon>
        <taxon>Bryophytina</taxon>
        <taxon>Bryopsida</taxon>
        <taxon>Funariidae</taxon>
        <taxon>Funariales</taxon>
        <taxon>Funariaceae</taxon>
        <taxon>Physcomitrium</taxon>
    </lineage>
</organism>
<evidence type="ECO:0000256" key="2">
    <source>
        <dbReference type="ARBA" id="ARBA00023145"/>
    </source>
</evidence>
<reference evidence="8" key="3">
    <citation type="submission" date="2020-12" db="UniProtKB">
        <authorList>
            <consortium name="EnsemblPlants"/>
        </authorList>
    </citation>
    <scope>IDENTIFICATION</scope>
</reference>
<feature type="domain" description="Saposin B-type" evidence="6">
    <location>
        <begin position="135"/>
        <end position="214"/>
    </location>
</feature>
<dbReference type="InterPro" id="IPR008138">
    <property type="entry name" value="SapB_2"/>
</dbReference>
<dbReference type="GO" id="GO:0006629">
    <property type="term" value="P:lipid metabolic process"/>
    <property type="evidence" value="ECO:0007669"/>
    <property type="project" value="InterPro"/>
</dbReference>
<dbReference type="Pfam" id="PF05184">
    <property type="entry name" value="SapB_1"/>
    <property type="match status" value="2"/>
</dbReference>
<dbReference type="EnsemblPlants" id="Pp3c17_22230V3.2">
    <property type="protein sequence ID" value="Pp3c17_22230V3.2"/>
    <property type="gene ID" value="Pp3c17_22230"/>
</dbReference>
<dbReference type="Pfam" id="PF03489">
    <property type="entry name" value="SapB_2"/>
    <property type="match status" value="1"/>
</dbReference>
<dbReference type="RefSeq" id="XP_073396475.1">
    <property type="nucleotide sequence ID" value="XM_073540374.1"/>
</dbReference>
<dbReference type="EnsemblPlants" id="Pp3c17_22230V3.4">
    <property type="protein sequence ID" value="Pp3c17_22230V3.4"/>
    <property type="gene ID" value="Pp3c17_22230"/>
</dbReference>
<keyword evidence="2" id="KW-0865">Zymogen</keyword>
<feature type="domain" description="Saposin B-type" evidence="6">
    <location>
        <begin position="218"/>
        <end position="298"/>
    </location>
</feature>
<sequence length="333" mass="37287">MAVRNLVWGVAMLVVCMICVAEGSRVNFGTVARRGKLIRQNAFVSRINLCDTCLQLSQEALTVLANPDTPKQVIDKADEFVCHSLQPGLKKKCEKMVAEYVPQAILELETLLGPEKLCYESGVCMPPAIKAFQDEKKKCTVCQDLATDALTYLENNKTREEIVIALHLGCSQLRELSKSCDLLVDLYSARMMEQLENITPQEFCQMTKMCKPSRMVSAGNDCATCQFAILEIKIKLEDPKTQEKVLEAFMNSCNRVVNHVDECKLLVAQYGPFVLANIDKILDSQALCCKTGFCQSRICPQKAKGWTETMAMLFHVDEGPLIALPHERLTRTH</sequence>
<proteinExistence type="predicted"/>
<dbReference type="Gene3D" id="1.10.225.10">
    <property type="entry name" value="Saposin-like"/>
    <property type="match status" value="3"/>
</dbReference>
<keyword evidence="5" id="KW-0732">Signal</keyword>
<dbReference type="PROSITE" id="PS50015">
    <property type="entry name" value="SAP_B"/>
    <property type="match status" value="3"/>
</dbReference>
<keyword evidence="1" id="KW-0378">Hydrolase</keyword>
<dbReference type="OrthoDB" id="69496at2759"/>
<dbReference type="EnsemblPlants" id="Pp3c17_22230V3.5">
    <property type="protein sequence ID" value="Pp3c17_22230V3.5"/>
    <property type="gene ID" value="Pp3c17_22230"/>
</dbReference>
<evidence type="ECO:0000256" key="4">
    <source>
        <dbReference type="ARBA" id="ARBA00023180"/>
    </source>
</evidence>
<dbReference type="Gramene" id="Pp3c17_22230V3.5">
    <property type="protein sequence ID" value="Pp3c17_22230V3.5"/>
    <property type="gene ID" value="Pp3c17_22230"/>
</dbReference>
<dbReference type="Gramene" id="Pp3c17_22230V3.3">
    <property type="protein sequence ID" value="Pp3c17_22230V3.3"/>
    <property type="gene ID" value="Pp3c17_22230"/>
</dbReference>
<dbReference type="PaxDb" id="3218-PP1S68_119V6.1"/>
<dbReference type="GeneID" id="112294903"/>
<dbReference type="InterPro" id="IPR008139">
    <property type="entry name" value="SaposinB_dom"/>
</dbReference>
<dbReference type="EnsemblPlants" id="Pp3c17_22230V3.1">
    <property type="protein sequence ID" value="Pp3c17_22230V3.1"/>
    <property type="gene ID" value="Pp3c17_22230"/>
</dbReference>
<feature type="chain" id="PRO_5044576301" description="Saposin B-type domain-containing protein" evidence="5">
    <location>
        <begin position="24"/>
        <end position="333"/>
    </location>
</feature>
<dbReference type="Gramene" id="Pp3c17_22230V3.2">
    <property type="protein sequence ID" value="Pp3c17_22230V3.2"/>
    <property type="gene ID" value="Pp3c17_22230"/>
</dbReference>
<dbReference type="AlphaFoldDB" id="A0A2K1J520"/>
<dbReference type="InterPro" id="IPR011001">
    <property type="entry name" value="Saposin-like"/>
</dbReference>
<evidence type="ECO:0000256" key="3">
    <source>
        <dbReference type="ARBA" id="ARBA00023157"/>
    </source>
</evidence>
<dbReference type="Gramene" id="Pp3c17_22230V3.4">
    <property type="protein sequence ID" value="Pp3c17_22230V3.4"/>
    <property type="gene ID" value="Pp3c17_22230"/>
</dbReference>
<evidence type="ECO:0000313" key="9">
    <source>
        <dbReference type="Proteomes" id="UP000006727"/>
    </source>
</evidence>
<keyword evidence="9" id="KW-1185">Reference proteome</keyword>
<dbReference type="RefSeq" id="XP_024401661.1">
    <property type="nucleotide sequence ID" value="XM_024545893.2"/>
</dbReference>
<evidence type="ECO:0000256" key="5">
    <source>
        <dbReference type="SAM" id="SignalP"/>
    </source>
</evidence>
<dbReference type="GO" id="GO:0005615">
    <property type="term" value="C:extracellular space"/>
    <property type="evidence" value="ECO:0000318"/>
    <property type="project" value="GO_Central"/>
</dbReference>
<dbReference type="GO" id="GO:0004190">
    <property type="term" value="F:aspartic-type endopeptidase activity"/>
    <property type="evidence" value="ECO:0007669"/>
    <property type="project" value="UniProtKB-KW"/>
</dbReference>
<reference evidence="7 9" key="2">
    <citation type="journal article" date="2018" name="Plant J.">
        <title>The Physcomitrella patens chromosome-scale assembly reveals moss genome structure and evolution.</title>
        <authorList>
            <person name="Lang D."/>
            <person name="Ullrich K.K."/>
            <person name="Murat F."/>
            <person name="Fuchs J."/>
            <person name="Jenkins J."/>
            <person name="Haas F.B."/>
            <person name="Piednoel M."/>
            <person name="Gundlach H."/>
            <person name="Van Bel M."/>
            <person name="Meyberg R."/>
            <person name="Vives C."/>
            <person name="Morata J."/>
            <person name="Symeonidi A."/>
            <person name="Hiss M."/>
            <person name="Muchero W."/>
            <person name="Kamisugi Y."/>
            <person name="Saleh O."/>
            <person name="Blanc G."/>
            <person name="Decker E.L."/>
            <person name="van Gessel N."/>
            <person name="Grimwood J."/>
            <person name="Hayes R.D."/>
            <person name="Graham S.W."/>
            <person name="Gunter L.E."/>
            <person name="McDaniel S.F."/>
            <person name="Hoernstein S.N.W."/>
            <person name="Larsson A."/>
            <person name="Li F.W."/>
            <person name="Perroud P.F."/>
            <person name="Phillips J."/>
            <person name="Ranjan P."/>
            <person name="Rokshar D.S."/>
            <person name="Rothfels C.J."/>
            <person name="Schneider L."/>
            <person name="Shu S."/>
            <person name="Stevenson D.W."/>
            <person name="Thummler F."/>
            <person name="Tillich M."/>
            <person name="Villarreal Aguilar J.C."/>
            <person name="Widiez T."/>
            <person name="Wong G.K."/>
            <person name="Wymore A."/>
            <person name="Zhang Y."/>
            <person name="Zimmer A.D."/>
            <person name="Quatrano R.S."/>
            <person name="Mayer K.F.X."/>
            <person name="Goodstein D."/>
            <person name="Casacuberta J.M."/>
            <person name="Vandepoele K."/>
            <person name="Reski R."/>
            <person name="Cuming A.C."/>
            <person name="Tuskan G.A."/>
            <person name="Maumus F."/>
            <person name="Salse J."/>
            <person name="Schmutz J."/>
            <person name="Rensing S.A."/>
        </authorList>
    </citation>
    <scope>NUCLEOTIDE SEQUENCE [LARGE SCALE GENOMIC DNA]</scope>
    <source>
        <strain evidence="8 9">cv. Gransden 2004</strain>
    </source>
</reference>
<evidence type="ECO:0000259" key="6">
    <source>
        <dbReference type="PROSITE" id="PS50015"/>
    </source>
</evidence>
<keyword evidence="3" id="KW-1015">Disulfide bond</keyword>
<reference evidence="7 9" key="1">
    <citation type="journal article" date="2008" name="Science">
        <title>The Physcomitrella genome reveals evolutionary insights into the conquest of land by plants.</title>
        <authorList>
            <person name="Rensing S."/>
            <person name="Lang D."/>
            <person name="Zimmer A."/>
            <person name="Terry A."/>
            <person name="Salamov A."/>
            <person name="Shapiro H."/>
            <person name="Nishiyama T."/>
            <person name="Perroud P.-F."/>
            <person name="Lindquist E."/>
            <person name="Kamisugi Y."/>
            <person name="Tanahashi T."/>
            <person name="Sakakibara K."/>
            <person name="Fujita T."/>
            <person name="Oishi K."/>
            <person name="Shin-I T."/>
            <person name="Kuroki Y."/>
            <person name="Toyoda A."/>
            <person name="Suzuki Y."/>
            <person name="Hashimoto A."/>
            <person name="Yamaguchi K."/>
            <person name="Sugano A."/>
            <person name="Kohara Y."/>
            <person name="Fujiyama A."/>
            <person name="Anterola A."/>
            <person name="Aoki S."/>
            <person name="Ashton N."/>
            <person name="Barbazuk W.B."/>
            <person name="Barker E."/>
            <person name="Bennetzen J."/>
            <person name="Bezanilla M."/>
            <person name="Blankenship R."/>
            <person name="Cho S.H."/>
            <person name="Dutcher S."/>
            <person name="Estelle M."/>
            <person name="Fawcett J.A."/>
            <person name="Gundlach H."/>
            <person name="Hanada K."/>
            <person name="Heyl A."/>
            <person name="Hicks K.A."/>
            <person name="Hugh J."/>
            <person name="Lohr M."/>
            <person name="Mayer K."/>
            <person name="Melkozernov A."/>
            <person name="Murata T."/>
            <person name="Nelson D."/>
            <person name="Pils B."/>
            <person name="Prigge M."/>
            <person name="Reiss B."/>
            <person name="Renner T."/>
            <person name="Rombauts S."/>
            <person name="Rushton P."/>
            <person name="Sanderfoot A."/>
            <person name="Schween G."/>
            <person name="Shiu S.-H."/>
            <person name="Stueber K."/>
            <person name="Theodoulou F.L."/>
            <person name="Tu H."/>
            <person name="Van de Peer Y."/>
            <person name="Verrier P.J."/>
            <person name="Waters E."/>
            <person name="Wood A."/>
            <person name="Yang L."/>
            <person name="Cove D."/>
            <person name="Cuming A."/>
            <person name="Hasebe M."/>
            <person name="Lucas S."/>
            <person name="Mishler D.B."/>
            <person name="Reski R."/>
            <person name="Grigoriev I."/>
            <person name="Quatrano R.S."/>
            <person name="Boore J.L."/>
        </authorList>
    </citation>
    <scope>NUCLEOTIDE SEQUENCE [LARGE SCALE GENOMIC DNA]</scope>
    <source>
        <strain evidence="8 9">cv. Gransden 2004</strain>
    </source>
</reference>
<dbReference type="InterPro" id="IPR007856">
    <property type="entry name" value="SapB_1"/>
</dbReference>
<dbReference type="PANTHER" id="PTHR11480">
    <property type="entry name" value="SAPOSIN-RELATED"/>
    <property type="match status" value="1"/>
</dbReference>
<protein>
    <recommendedName>
        <fullName evidence="6">Saposin B-type domain-containing protein</fullName>
    </recommendedName>
</protein>
<gene>
    <name evidence="8" type="primary">LOC112294903</name>
    <name evidence="7" type="ORF">PHYPA_022478</name>
</gene>
<evidence type="ECO:0000313" key="7">
    <source>
        <dbReference type="EMBL" id="PNR36627.1"/>
    </source>
</evidence>
<evidence type="ECO:0000256" key="1">
    <source>
        <dbReference type="ARBA" id="ARBA00022750"/>
    </source>
</evidence>
<keyword evidence="1" id="KW-0645">Protease</keyword>
<dbReference type="RefSeq" id="XP_024401660.1">
    <property type="nucleotide sequence ID" value="XM_024545892.2"/>
</dbReference>
<keyword evidence="4" id="KW-0325">Glycoprotein</keyword>
<dbReference type="SMART" id="SM00741">
    <property type="entry name" value="SapB"/>
    <property type="match status" value="3"/>
</dbReference>
<dbReference type="Gramene" id="Pp3c17_22230V3.1">
    <property type="protein sequence ID" value="Pp3c17_22230V3.1"/>
    <property type="gene ID" value="Pp3c17_22230"/>
</dbReference>
<dbReference type="InterPro" id="IPR051428">
    <property type="entry name" value="Sphingo_Act-Surfact_Prot"/>
</dbReference>
<dbReference type="EnsemblPlants" id="Pp3c17_22230V3.3">
    <property type="protein sequence ID" value="Pp3c17_22230V3.3"/>
    <property type="gene ID" value="Pp3c17_22230"/>
</dbReference>
<feature type="domain" description="Saposin B-type" evidence="6">
    <location>
        <begin position="46"/>
        <end position="128"/>
    </location>
</feature>
<dbReference type="SUPFAM" id="SSF47862">
    <property type="entry name" value="Saposin"/>
    <property type="match status" value="3"/>
</dbReference>
<dbReference type="EMBL" id="ABEU02000017">
    <property type="protein sequence ID" value="PNR36627.1"/>
    <property type="molecule type" value="Genomic_DNA"/>
</dbReference>
<name>A0A2K1J520_PHYPA</name>
<dbReference type="Proteomes" id="UP000006727">
    <property type="component" value="Chromosome 17"/>
</dbReference>
<feature type="signal peptide" evidence="5">
    <location>
        <begin position="1"/>
        <end position="23"/>
    </location>
</feature>
<keyword evidence="1" id="KW-0064">Aspartyl protease</keyword>
<dbReference type="OMA" id="EEATYYA"/>
<accession>A0A2K1J520</accession>